<protein>
    <submittedName>
        <fullName evidence="1">Uncharacterized protein</fullName>
    </submittedName>
</protein>
<reference evidence="2" key="1">
    <citation type="journal article" date="2017" name="Nature">
        <title>The sunflower genome provides insights into oil metabolism, flowering and Asterid evolution.</title>
        <authorList>
            <person name="Badouin H."/>
            <person name="Gouzy J."/>
            <person name="Grassa C.J."/>
            <person name="Murat F."/>
            <person name="Staton S.E."/>
            <person name="Cottret L."/>
            <person name="Lelandais-Briere C."/>
            <person name="Owens G.L."/>
            <person name="Carrere S."/>
            <person name="Mayjonade B."/>
            <person name="Legrand L."/>
            <person name="Gill N."/>
            <person name="Kane N.C."/>
            <person name="Bowers J.E."/>
            <person name="Hubner S."/>
            <person name="Bellec A."/>
            <person name="Berard A."/>
            <person name="Berges H."/>
            <person name="Blanchet N."/>
            <person name="Boniface M.C."/>
            <person name="Brunel D."/>
            <person name="Catrice O."/>
            <person name="Chaidir N."/>
            <person name="Claudel C."/>
            <person name="Donnadieu C."/>
            <person name="Faraut T."/>
            <person name="Fievet G."/>
            <person name="Helmstetter N."/>
            <person name="King M."/>
            <person name="Knapp S.J."/>
            <person name="Lai Z."/>
            <person name="Le Paslier M.C."/>
            <person name="Lippi Y."/>
            <person name="Lorenzon L."/>
            <person name="Mandel J.R."/>
            <person name="Marage G."/>
            <person name="Marchand G."/>
            <person name="Marquand E."/>
            <person name="Bret-Mestries E."/>
            <person name="Morien E."/>
            <person name="Nambeesan S."/>
            <person name="Nguyen T."/>
            <person name="Pegot-Espagnet P."/>
            <person name="Pouilly N."/>
            <person name="Raftis F."/>
            <person name="Sallet E."/>
            <person name="Schiex T."/>
            <person name="Thomas J."/>
            <person name="Vandecasteele C."/>
            <person name="Vares D."/>
            <person name="Vear F."/>
            <person name="Vautrin S."/>
            <person name="Crespi M."/>
            <person name="Mangin B."/>
            <person name="Burke J.M."/>
            <person name="Salse J."/>
            <person name="Munos S."/>
            <person name="Vincourt P."/>
            <person name="Rieseberg L.H."/>
            <person name="Langlade N.B."/>
        </authorList>
    </citation>
    <scope>NUCLEOTIDE SEQUENCE [LARGE SCALE GENOMIC DNA]</scope>
    <source>
        <strain evidence="2">cv. SF193</strain>
    </source>
</reference>
<dbReference type="EMBL" id="CM007894">
    <property type="protein sequence ID" value="OTG26102.1"/>
    <property type="molecule type" value="Genomic_DNA"/>
</dbReference>
<name>A0A251UTM2_HELAN</name>
<gene>
    <name evidence="1" type="ORF">HannXRQ_Chr05g0154961</name>
</gene>
<sequence>MPRRYVMFEDMFGARVETIALQSLEIGSNVAGSVVDAWAHVLNGDPKFSIPGMPRRLFCVHTAVLGDRP</sequence>
<keyword evidence="2" id="KW-1185">Reference proteome</keyword>
<evidence type="ECO:0000313" key="2">
    <source>
        <dbReference type="Proteomes" id="UP000215914"/>
    </source>
</evidence>
<dbReference type="InParanoid" id="A0A251UTM2"/>
<organism evidence="1 2">
    <name type="scientific">Helianthus annuus</name>
    <name type="common">Common sunflower</name>
    <dbReference type="NCBI Taxonomy" id="4232"/>
    <lineage>
        <taxon>Eukaryota</taxon>
        <taxon>Viridiplantae</taxon>
        <taxon>Streptophyta</taxon>
        <taxon>Embryophyta</taxon>
        <taxon>Tracheophyta</taxon>
        <taxon>Spermatophyta</taxon>
        <taxon>Magnoliopsida</taxon>
        <taxon>eudicotyledons</taxon>
        <taxon>Gunneridae</taxon>
        <taxon>Pentapetalae</taxon>
        <taxon>asterids</taxon>
        <taxon>campanulids</taxon>
        <taxon>Asterales</taxon>
        <taxon>Asteraceae</taxon>
        <taxon>Asteroideae</taxon>
        <taxon>Heliantheae alliance</taxon>
        <taxon>Heliantheae</taxon>
        <taxon>Helianthus</taxon>
    </lineage>
</organism>
<dbReference type="AlphaFoldDB" id="A0A251UTM2"/>
<dbReference type="Proteomes" id="UP000215914">
    <property type="component" value="Chromosome 5"/>
</dbReference>
<accession>A0A251UTM2</accession>
<evidence type="ECO:0000313" key="1">
    <source>
        <dbReference type="EMBL" id="OTG26102.1"/>
    </source>
</evidence>
<proteinExistence type="predicted"/>